<dbReference type="InterPro" id="IPR015300">
    <property type="entry name" value="DNA-bd_pseudobarrel_sf"/>
</dbReference>
<keyword evidence="2" id="KW-0805">Transcription regulation</keyword>
<dbReference type="InterPro" id="IPR050655">
    <property type="entry name" value="Plant_B3_domain"/>
</dbReference>
<dbReference type="PROSITE" id="PS50863">
    <property type="entry name" value="B3"/>
    <property type="match status" value="1"/>
</dbReference>
<dbReference type="GO" id="GO:0005634">
    <property type="term" value="C:nucleus"/>
    <property type="evidence" value="ECO:0007669"/>
    <property type="project" value="UniProtKB-SubCell"/>
</dbReference>
<evidence type="ECO:0000256" key="1">
    <source>
        <dbReference type="ARBA" id="ARBA00004123"/>
    </source>
</evidence>
<comment type="subcellular location">
    <subcellularLocation>
        <location evidence="1">Nucleus</location>
    </subcellularLocation>
</comment>
<dbReference type="PANTHER" id="PTHR31920:SF132">
    <property type="entry name" value="TF-B3 DOMAIN-CONTAINING PROTEIN"/>
    <property type="match status" value="1"/>
</dbReference>
<sequence>MPDQTVPGQTLDRVSPKGPLDPAPTAAAVGGADGLLWQHLEGGRVLAEAHAAVDDVVAVRPASWVEGDEPLLGPVNPTAAEPDAARHVLLTVQLVARDYPWQPLVDTEEVAGDGPYLLRRRRRQLQHRLSFPLSRLLHCRERERERRIPPNFLQHISSEASKTATLQGPCGSHWHVELSTTENGTFLSRGWSKFLQDQSLKQFEFLVFQYNGSMHFTVLIFGTTACLREDLSADQSRKPAELNGDENQISMKHPENVSFFTQKRECKTENDSNLFMNGNKSSEQMPDYIRLVQLWSFPLSYVPSTRGYLSKGWASFSRGNNLEGDFCAFEIVGPVELCVHVFRVLEETTPLLKVS</sequence>
<evidence type="ECO:0000313" key="9">
    <source>
        <dbReference type="Proteomes" id="UP000236161"/>
    </source>
</evidence>
<dbReference type="GO" id="GO:0003677">
    <property type="term" value="F:DNA binding"/>
    <property type="evidence" value="ECO:0007669"/>
    <property type="project" value="UniProtKB-KW"/>
</dbReference>
<keyword evidence="9" id="KW-1185">Reference proteome</keyword>
<dbReference type="SUPFAM" id="SSF101936">
    <property type="entry name" value="DNA-binding pseudobarrel domain"/>
    <property type="match status" value="2"/>
</dbReference>
<dbReference type="Pfam" id="PF02362">
    <property type="entry name" value="B3"/>
    <property type="match status" value="1"/>
</dbReference>
<dbReference type="Gene3D" id="2.40.330.10">
    <property type="entry name" value="DNA-binding pseudobarrel domain"/>
    <property type="match status" value="2"/>
</dbReference>
<dbReference type="PANTHER" id="PTHR31920">
    <property type="entry name" value="B3 DOMAIN-CONTAINING"/>
    <property type="match status" value="1"/>
</dbReference>
<evidence type="ECO:0000313" key="8">
    <source>
        <dbReference type="EMBL" id="PKA54591.1"/>
    </source>
</evidence>
<dbReference type="EMBL" id="KZ451982">
    <property type="protein sequence ID" value="PKA54591.1"/>
    <property type="molecule type" value="Genomic_DNA"/>
</dbReference>
<dbReference type="STRING" id="1088818.A0A2I0AGB4"/>
<dbReference type="SMART" id="SM01019">
    <property type="entry name" value="B3"/>
    <property type="match status" value="1"/>
</dbReference>
<dbReference type="OrthoDB" id="1666376at2759"/>
<gene>
    <name evidence="8" type="ORF">AXF42_Ash000426</name>
</gene>
<keyword evidence="4" id="KW-0804">Transcription</keyword>
<feature type="region of interest" description="Disordered" evidence="6">
    <location>
        <begin position="1"/>
        <end position="22"/>
    </location>
</feature>
<proteinExistence type="predicted"/>
<dbReference type="InterPro" id="IPR003340">
    <property type="entry name" value="B3_DNA-bd"/>
</dbReference>
<keyword evidence="5" id="KW-0539">Nucleus</keyword>
<protein>
    <submittedName>
        <fullName evidence="8">B3 domain-containing protein</fullName>
    </submittedName>
</protein>
<keyword evidence="3" id="KW-0238">DNA-binding</keyword>
<feature type="domain" description="TF-B3" evidence="7">
    <location>
        <begin position="131"/>
        <end position="224"/>
    </location>
</feature>
<dbReference type="Proteomes" id="UP000236161">
    <property type="component" value="Unassembled WGS sequence"/>
</dbReference>
<evidence type="ECO:0000259" key="7">
    <source>
        <dbReference type="PROSITE" id="PS50863"/>
    </source>
</evidence>
<name>A0A2I0AGB4_9ASPA</name>
<evidence type="ECO:0000256" key="3">
    <source>
        <dbReference type="ARBA" id="ARBA00023125"/>
    </source>
</evidence>
<dbReference type="CDD" id="cd10017">
    <property type="entry name" value="B3_DNA"/>
    <property type="match status" value="2"/>
</dbReference>
<evidence type="ECO:0000256" key="6">
    <source>
        <dbReference type="SAM" id="MobiDB-lite"/>
    </source>
</evidence>
<reference evidence="8 9" key="1">
    <citation type="journal article" date="2017" name="Nature">
        <title>The Apostasia genome and the evolution of orchids.</title>
        <authorList>
            <person name="Zhang G.Q."/>
            <person name="Liu K.W."/>
            <person name="Li Z."/>
            <person name="Lohaus R."/>
            <person name="Hsiao Y.Y."/>
            <person name="Niu S.C."/>
            <person name="Wang J.Y."/>
            <person name="Lin Y.C."/>
            <person name="Xu Q."/>
            <person name="Chen L.J."/>
            <person name="Yoshida K."/>
            <person name="Fujiwara S."/>
            <person name="Wang Z.W."/>
            <person name="Zhang Y.Q."/>
            <person name="Mitsuda N."/>
            <person name="Wang M."/>
            <person name="Liu G.H."/>
            <person name="Pecoraro L."/>
            <person name="Huang H.X."/>
            <person name="Xiao X.J."/>
            <person name="Lin M."/>
            <person name="Wu X.Y."/>
            <person name="Wu W.L."/>
            <person name="Chen Y.Y."/>
            <person name="Chang S.B."/>
            <person name="Sakamoto S."/>
            <person name="Ohme-Takagi M."/>
            <person name="Yagi M."/>
            <person name="Zeng S.J."/>
            <person name="Shen C.Y."/>
            <person name="Yeh C.M."/>
            <person name="Luo Y.B."/>
            <person name="Tsai W.C."/>
            <person name="Van de Peer Y."/>
            <person name="Liu Z.J."/>
        </authorList>
    </citation>
    <scope>NUCLEOTIDE SEQUENCE [LARGE SCALE GENOMIC DNA]</scope>
    <source>
        <strain evidence="9">cv. Shenzhen</strain>
        <tissue evidence="8">Stem</tissue>
    </source>
</reference>
<evidence type="ECO:0000256" key="4">
    <source>
        <dbReference type="ARBA" id="ARBA00023163"/>
    </source>
</evidence>
<accession>A0A2I0AGB4</accession>
<organism evidence="8 9">
    <name type="scientific">Apostasia shenzhenica</name>
    <dbReference type="NCBI Taxonomy" id="1088818"/>
    <lineage>
        <taxon>Eukaryota</taxon>
        <taxon>Viridiplantae</taxon>
        <taxon>Streptophyta</taxon>
        <taxon>Embryophyta</taxon>
        <taxon>Tracheophyta</taxon>
        <taxon>Spermatophyta</taxon>
        <taxon>Magnoliopsida</taxon>
        <taxon>Liliopsida</taxon>
        <taxon>Asparagales</taxon>
        <taxon>Orchidaceae</taxon>
        <taxon>Apostasioideae</taxon>
        <taxon>Apostasia</taxon>
    </lineage>
</organism>
<dbReference type="AlphaFoldDB" id="A0A2I0AGB4"/>
<evidence type="ECO:0000256" key="2">
    <source>
        <dbReference type="ARBA" id="ARBA00023015"/>
    </source>
</evidence>
<evidence type="ECO:0000256" key="5">
    <source>
        <dbReference type="ARBA" id="ARBA00023242"/>
    </source>
</evidence>